<dbReference type="GO" id="GO:0003725">
    <property type="term" value="F:double-stranded RNA binding"/>
    <property type="evidence" value="ECO:0007669"/>
    <property type="project" value="InterPro"/>
</dbReference>
<evidence type="ECO:0000313" key="17">
    <source>
        <dbReference type="EMBL" id="AES88590.2"/>
    </source>
</evidence>
<evidence type="ECO:0000256" key="11">
    <source>
        <dbReference type="ARBA" id="ARBA00023128"/>
    </source>
</evidence>
<keyword evidence="11" id="KW-0496">Mitochondrion</keyword>
<dbReference type="SUPFAM" id="SSF55821">
    <property type="entry name" value="YrdC/RibB"/>
    <property type="match status" value="1"/>
</dbReference>
<dbReference type="Proteomes" id="UP000002051">
    <property type="component" value="Chromosome 4"/>
</dbReference>
<dbReference type="GO" id="GO:0005739">
    <property type="term" value="C:mitochondrion"/>
    <property type="evidence" value="ECO:0007669"/>
    <property type="project" value="UniProtKB-SubCell"/>
</dbReference>
<organism evidence="17 20">
    <name type="scientific">Medicago truncatula</name>
    <name type="common">Barrel medic</name>
    <name type="synonym">Medicago tribuloides</name>
    <dbReference type="NCBI Taxonomy" id="3880"/>
    <lineage>
        <taxon>Eukaryota</taxon>
        <taxon>Viridiplantae</taxon>
        <taxon>Streptophyta</taxon>
        <taxon>Embryophyta</taxon>
        <taxon>Tracheophyta</taxon>
        <taxon>Spermatophyta</taxon>
        <taxon>Magnoliopsida</taxon>
        <taxon>eudicotyledons</taxon>
        <taxon>Gunneridae</taxon>
        <taxon>Pentapetalae</taxon>
        <taxon>rosids</taxon>
        <taxon>fabids</taxon>
        <taxon>Fabales</taxon>
        <taxon>Fabaceae</taxon>
        <taxon>Papilionoideae</taxon>
        <taxon>50 kb inversion clade</taxon>
        <taxon>NPAAA clade</taxon>
        <taxon>Hologalegina</taxon>
        <taxon>IRL clade</taxon>
        <taxon>Trifolieae</taxon>
        <taxon>Medicago</taxon>
    </lineage>
</organism>
<keyword evidence="20" id="KW-1185">Reference proteome</keyword>
<evidence type="ECO:0000256" key="1">
    <source>
        <dbReference type="ARBA" id="ARBA00004173"/>
    </source>
</evidence>
<dbReference type="InterPro" id="IPR050156">
    <property type="entry name" value="TC-AMP_synthase_SUA5"/>
</dbReference>
<dbReference type="PaxDb" id="3880-AES88590"/>
<keyword evidence="7" id="KW-1003">Cell membrane</keyword>
<evidence type="ECO:0000313" key="20">
    <source>
        <dbReference type="Proteomes" id="UP000002051"/>
    </source>
</evidence>
<dbReference type="EC" id="2.7.7.87" evidence="5"/>
<evidence type="ECO:0000259" key="16">
    <source>
        <dbReference type="PROSITE" id="PS51163"/>
    </source>
</evidence>
<dbReference type="GO" id="GO:0005737">
    <property type="term" value="C:cytoplasm"/>
    <property type="evidence" value="ECO:0000318"/>
    <property type="project" value="GO_Central"/>
</dbReference>
<dbReference type="GO" id="GO:0006450">
    <property type="term" value="P:regulation of translational fidelity"/>
    <property type="evidence" value="ECO:0000318"/>
    <property type="project" value="GO_Central"/>
</dbReference>
<evidence type="ECO:0000256" key="14">
    <source>
        <dbReference type="ARBA" id="ARBA00058524"/>
    </source>
</evidence>
<accession>G7JPD5</accession>
<feature type="domain" description="YrdC-like" evidence="16">
    <location>
        <begin position="24"/>
        <end position="212"/>
    </location>
</feature>
<dbReference type="EnsemblPlants" id="KEH30047">
    <property type="protein sequence ID" value="KEH30047"/>
    <property type="gene ID" value="MTR_4g459430"/>
</dbReference>
<dbReference type="GO" id="GO:0005886">
    <property type="term" value="C:plasma membrane"/>
    <property type="evidence" value="ECO:0007669"/>
    <property type="project" value="UniProtKB-SubCell"/>
</dbReference>
<dbReference type="NCBIfam" id="TIGR00057">
    <property type="entry name" value="L-threonylcarbamoyladenylate synthase"/>
    <property type="match status" value="1"/>
</dbReference>
<evidence type="ECO:0000256" key="15">
    <source>
        <dbReference type="ARBA" id="ARBA00063146"/>
    </source>
</evidence>
<dbReference type="FunFam" id="3.90.870.10:FF:000007">
    <property type="entry name" value="YrdC N6-threonylcarbamoyltransferase domain containing"/>
    <property type="match status" value="1"/>
</dbReference>
<keyword evidence="10" id="KW-0809">Transit peptide</keyword>
<dbReference type="AlphaFoldDB" id="G7JPD5"/>
<keyword evidence="8" id="KW-0963">Cytoplasm</keyword>
<evidence type="ECO:0000256" key="5">
    <source>
        <dbReference type="ARBA" id="ARBA00012584"/>
    </source>
</evidence>
<dbReference type="GO" id="GO:0016779">
    <property type="term" value="F:nucleotidyltransferase activity"/>
    <property type="evidence" value="ECO:0000318"/>
    <property type="project" value="GO_Central"/>
</dbReference>
<dbReference type="InterPro" id="IPR006070">
    <property type="entry name" value="Sua5-like_dom"/>
</dbReference>
<reference evidence="17 20" key="1">
    <citation type="journal article" date="2011" name="Nature">
        <title>The Medicago genome provides insight into the evolution of rhizobial symbioses.</title>
        <authorList>
            <person name="Young N.D."/>
            <person name="Debelle F."/>
            <person name="Oldroyd G.E."/>
            <person name="Geurts R."/>
            <person name="Cannon S.B."/>
            <person name="Udvardi M.K."/>
            <person name="Benedito V.A."/>
            <person name="Mayer K.F."/>
            <person name="Gouzy J."/>
            <person name="Schoof H."/>
            <person name="Van de Peer Y."/>
            <person name="Proost S."/>
            <person name="Cook D.R."/>
            <person name="Meyers B.C."/>
            <person name="Spannagl M."/>
            <person name="Cheung F."/>
            <person name="De Mita S."/>
            <person name="Krishnakumar V."/>
            <person name="Gundlach H."/>
            <person name="Zhou S."/>
            <person name="Mudge J."/>
            <person name="Bharti A.K."/>
            <person name="Murray J.D."/>
            <person name="Naoumkina M.A."/>
            <person name="Rosen B."/>
            <person name="Silverstein K.A."/>
            <person name="Tang H."/>
            <person name="Rombauts S."/>
            <person name="Zhao P.X."/>
            <person name="Zhou P."/>
            <person name="Barbe V."/>
            <person name="Bardou P."/>
            <person name="Bechner M."/>
            <person name="Bellec A."/>
            <person name="Berger A."/>
            <person name="Berges H."/>
            <person name="Bidwell S."/>
            <person name="Bisseling T."/>
            <person name="Choisne N."/>
            <person name="Couloux A."/>
            <person name="Denny R."/>
            <person name="Deshpande S."/>
            <person name="Dai X."/>
            <person name="Doyle J.J."/>
            <person name="Dudez A.M."/>
            <person name="Farmer A.D."/>
            <person name="Fouteau S."/>
            <person name="Franken C."/>
            <person name="Gibelin C."/>
            <person name="Gish J."/>
            <person name="Goldstein S."/>
            <person name="Gonzalez A.J."/>
            <person name="Green P.J."/>
            <person name="Hallab A."/>
            <person name="Hartog M."/>
            <person name="Hua A."/>
            <person name="Humphray S.J."/>
            <person name="Jeong D.H."/>
            <person name="Jing Y."/>
            <person name="Jocker A."/>
            <person name="Kenton S.M."/>
            <person name="Kim D.J."/>
            <person name="Klee K."/>
            <person name="Lai H."/>
            <person name="Lang C."/>
            <person name="Lin S."/>
            <person name="Macmil S.L."/>
            <person name="Magdelenat G."/>
            <person name="Matthews L."/>
            <person name="McCorrison J."/>
            <person name="Monaghan E.L."/>
            <person name="Mun J.H."/>
            <person name="Najar F.Z."/>
            <person name="Nicholson C."/>
            <person name="Noirot C."/>
            <person name="O'Bleness M."/>
            <person name="Paule C.R."/>
            <person name="Poulain J."/>
            <person name="Prion F."/>
            <person name="Qin B."/>
            <person name="Qu C."/>
            <person name="Retzel E.F."/>
            <person name="Riddle C."/>
            <person name="Sallet E."/>
            <person name="Samain S."/>
            <person name="Samson N."/>
            <person name="Sanders I."/>
            <person name="Saurat O."/>
            <person name="Scarpelli C."/>
            <person name="Schiex T."/>
            <person name="Segurens B."/>
            <person name="Severin A.J."/>
            <person name="Sherrier D.J."/>
            <person name="Shi R."/>
            <person name="Sims S."/>
            <person name="Singer S.R."/>
            <person name="Sinharoy S."/>
            <person name="Sterck L."/>
            <person name="Viollet A."/>
            <person name="Wang B.B."/>
            <person name="Wang K."/>
            <person name="Wang M."/>
            <person name="Wang X."/>
            <person name="Warfsmann J."/>
            <person name="Weissenbach J."/>
            <person name="White D.D."/>
            <person name="White J.D."/>
            <person name="Wiley G.B."/>
            <person name="Wincker P."/>
            <person name="Xing Y."/>
            <person name="Yang L."/>
            <person name="Yao Z."/>
            <person name="Ying F."/>
            <person name="Zhai J."/>
            <person name="Zhou L."/>
            <person name="Zuber A."/>
            <person name="Denarie J."/>
            <person name="Dixon R.A."/>
            <person name="May G.D."/>
            <person name="Schwartz D.C."/>
            <person name="Rogers J."/>
            <person name="Quetier F."/>
            <person name="Town C.D."/>
            <person name="Roe B.A."/>
        </authorList>
    </citation>
    <scope>NUCLEOTIDE SEQUENCE [LARGE SCALE GENOMIC DNA]</scope>
    <source>
        <strain evidence="17">A17</strain>
        <strain evidence="19 20">cv. Jemalong A17</strain>
    </source>
</reference>
<evidence type="ECO:0000256" key="3">
    <source>
        <dbReference type="ARBA" id="ARBA00004496"/>
    </source>
</evidence>
<reference evidence="19" key="3">
    <citation type="submission" date="2015-04" db="UniProtKB">
        <authorList>
            <consortium name="EnsemblPlants"/>
        </authorList>
    </citation>
    <scope>IDENTIFICATION</scope>
    <source>
        <strain evidence="19">cv. Jemalong A17</strain>
    </source>
</reference>
<dbReference type="InterPro" id="IPR017945">
    <property type="entry name" value="DHBP_synth_RibB-like_a/b_dom"/>
</dbReference>
<evidence type="ECO:0000313" key="19">
    <source>
        <dbReference type="EnsemblPlants" id="AES88590"/>
    </source>
</evidence>
<dbReference type="EMBL" id="CM001220">
    <property type="protein sequence ID" value="KEH30047.1"/>
    <property type="molecule type" value="Genomic_DNA"/>
</dbReference>
<dbReference type="eggNOG" id="KOG3051">
    <property type="taxonomic scope" value="Eukaryota"/>
</dbReference>
<comment type="function">
    <text evidence="14">Cytoplasmic and mitochondrial threonylcarbamoyl-AMP synthase required for the formation of a threonylcarbamoyl group on adenosine at position 37 (t(6)A37) in tRNAs that read codons beginning with adenine. Catalyzes the conversion of L-threonine, HCO(3)(-)/CO(2) and ATP to give threonylcarbamoyl-AMP (TC-AMP) as the acyladenylate intermediate, with the release of diphosphate. Participates in t(6)A37 formation in cytoplasmic and mitochondrial tRNAs. May regulate the activity of some transporters.</text>
</comment>
<dbReference type="Pfam" id="PF01300">
    <property type="entry name" value="Sua5_yciO_yrdC"/>
    <property type="match status" value="1"/>
</dbReference>
<dbReference type="STRING" id="3880.G7JPD5"/>
<protein>
    <recommendedName>
        <fullName evidence="6">Threonylcarbamoyl-AMP synthase</fullName>
        <ecNumber evidence="5">2.7.7.87</ecNumber>
    </recommendedName>
</protein>
<keyword evidence="12" id="KW-0472">Membrane</keyword>
<dbReference type="HOGENOM" id="CLU_795388_0_0_1"/>
<evidence type="ECO:0000256" key="6">
    <source>
        <dbReference type="ARBA" id="ARBA00015492"/>
    </source>
</evidence>
<evidence type="ECO:0000256" key="10">
    <source>
        <dbReference type="ARBA" id="ARBA00022946"/>
    </source>
</evidence>
<sequence length="349" mass="38521">MAWSMERCDLGLDVKTGVVHPATDAYAAEAVETLKAGKVIAVPTDTLYGFACDACSLEAVNRIYEIKGRKHTSPLAICVGDVSDINRFALTDHLPHGLLDSLLPGPVTVVLSRGESSALERSLNPGFDSIGVRVPDCNFIRLIARGSGTALALTSANLSGQPSSVCIKDFEKLWEHCASVYDGGLLPSGRAGSTVVDLSTPYKYKILRPGRIPTRVNLSRRKVLPPDSSVNCVMRKGVPEASDHLFLNCVMVREVWAGILRWLGFVYHTPPDLFVHWKWWNELSGNKKIRKGYWIIWHAAIWTIWRVRNDLIFNNSSCAIKEVVEAIKVLAWRGIRPLAVASVAVFCWA</sequence>
<evidence type="ECO:0000256" key="4">
    <source>
        <dbReference type="ARBA" id="ARBA00007663"/>
    </source>
</evidence>
<evidence type="ECO:0000256" key="12">
    <source>
        <dbReference type="ARBA" id="ARBA00023136"/>
    </source>
</evidence>
<evidence type="ECO:0000256" key="7">
    <source>
        <dbReference type="ARBA" id="ARBA00022475"/>
    </source>
</evidence>
<accession>A0A0C3WX72</accession>
<dbReference type="Gene3D" id="3.90.870.10">
    <property type="entry name" value="DHBP synthase"/>
    <property type="match status" value="1"/>
</dbReference>
<evidence type="ECO:0000256" key="8">
    <source>
        <dbReference type="ARBA" id="ARBA00022490"/>
    </source>
</evidence>
<dbReference type="PANTHER" id="PTHR17490">
    <property type="entry name" value="SUA5"/>
    <property type="match status" value="1"/>
</dbReference>
<keyword evidence="9" id="KW-0808">Transferase</keyword>
<evidence type="ECO:0000256" key="9">
    <source>
        <dbReference type="ARBA" id="ARBA00022679"/>
    </source>
</evidence>
<reference evidence="17 20" key="2">
    <citation type="journal article" date="2014" name="BMC Genomics">
        <title>An improved genome release (version Mt4.0) for the model legume Medicago truncatula.</title>
        <authorList>
            <person name="Tang H."/>
            <person name="Krishnakumar V."/>
            <person name="Bidwell S."/>
            <person name="Rosen B."/>
            <person name="Chan A."/>
            <person name="Zhou S."/>
            <person name="Gentzbittel L."/>
            <person name="Childs K.L."/>
            <person name="Yandell M."/>
            <person name="Gundlach H."/>
            <person name="Mayer K.F."/>
            <person name="Schwartz D.C."/>
            <person name="Town C.D."/>
        </authorList>
    </citation>
    <scope>GENOME REANNOTATION</scope>
    <source>
        <strain evidence="18">A17</strain>
        <strain evidence="19 20">cv. Jemalong A17</strain>
    </source>
</reference>
<evidence type="ECO:0000256" key="13">
    <source>
        <dbReference type="ARBA" id="ARBA00048366"/>
    </source>
</evidence>
<comment type="catalytic activity">
    <reaction evidence="13">
        <text>L-threonine + hydrogencarbonate + ATP = L-threonylcarbamoyladenylate + diphosphate + H2O</text>
        <dbReference type="Rhea" id="RHEA:36407"/>
        <dbReference type="ChEBI" id="CHEBI:15377"/>
        <dbReference type="ChEBI" id="CHEBI:17544"/>
        <dbReference type="ChEBI" id="CHEBI:30616"/>
        <dbReference type="ChEBI" id="CHEBI:33019"/>
        <dbReference type="ChEBI" id="CHEBI:57926"/>
        <dbReference type="ChEBI" id="CHEBI:73682"/>
        <dbReference type="EC" id="2.7.7.87"/>
    </reaction>
</comment>
<dbReference type="EMBL" id="CM001220">
    <property type="protein sequence ID" value="AES88590.2"/>
    <property type="molecule type" value="Genomic_DNA"/>
</dbReference>
<evidence type="ECO:0000313" key="18">
    <source>
        <dbReference type="EMBL" id="KEH30047.1"/>
    </source>
</evidence>
<comment type="similarity">
    <text evidence="4">Belongs to the SUA5 family.</text>
</comment>
<comment type="subcellular location">
    <subcellularLocation>
        <location evidence="2">Cell membrane</location>
        <topology evidence="2">Peripheral membrane protein</topology>
    </subcellularLocation>
    <subcellularLocation>
        <location evidence="3">Cytoplasm</location>
    </subcellularLocation>
    <subcellularLocation>
        <location evidence="1">Mitochondrion</location>
    </subcellularLocation>
</comment>
<gene>
    <name evidence="17" type="ordered locus">MTR_4g059530</name>
    <name evidence="18" type="ordered locus">MTR_4g459430</name>
</gene>
<comment type="subunit">
    <text evidence="15">Interacts with RSC1A1.</text>
</comment>
<dbReference type="GO" id="GO:0000049">
    <property type="term" value="F:tRNA binding"/>
    <property type="evidence" value="ECO:0000318"/>
    <property type="project" value="GO_Central"/>
</dbReference>
<dbReference type="PANTHER" id="PTHR17490:SF10">
    <property type="entry name" value="THREONYLCARBAMOYL-AMP SYNTHASE"/>
    <property type="match status" value="1"/>
</dbReference>
<name>G7JPD5_MEDTR</name>
<dbReference type="GO" id="GO:0061710">
    <property type="term" value="F:L-threonylcarbamoyladenylate synthase"/>
    <property type="evidence" value="ECO:0007669"/>
    <property type="project" value="UniProtKB-EC"/>
</dbReference>
<proteinExistence type="inferred from homology"/>
<dbReference type="PROSITE" id="PS51163">
    <property type="entry name" value="YRDC"/>
    <property type="match status" value="1"/>
</dbReference>
<dbReference type="EnsemblPlants" id="AES88590">
    <property type="protein sequence ID" value="AES88590"/>
    <property type="gene ID" value="MTR_4g059530"/>
</dbReference>
<evidence type="ECO:0000256" key="2">
    <source>
        <dbReference type="ARBA" id="ARBA00004202"/>
    </source>
</evidence>